<keyword evidence="3" id="KW-0274">FAD</keyword>
<dbReference type="InterPro" id="IPR055178">
    <property type="entry name" value="RsdA/BaiN/AoA(So)-like_dom"/>
</dbReference>
<evidence type="ECO:0000313" key="6">
    <source>
        <dbReference type="EMBL" id="GLQ07539.1"/>
    </source>
</evidence>
<dbReference type="InterPro" id="IPR022460">
    <property type="entry name" value="Flavoprotein_PP4765"/>
</dbReference>
<dbReference type="Proteomes" id="UP001161409">
    <property type="component" value="Unassembled WGS sequence"/>
</dbReference>
<dbReference type="EMBL" id="BSNF01000008">
    <property type="protein sequence ID" value="GLQ07539.1"/>
    <property type="molecule type" value="Genomic_DNA"/>
</dbReference>
<dbReference type="InterPro" id="IPR004792">
    <property type="entry name" value="BaiN-like"/>
</dbReference>
<name>A0ABQ5U8E2_9PROT</name>
<evidence type="ECO:0000259" key="5">
    <source>
        <dbReference type="Pfam" id="PF22780"/>
    </source>
</evidence>
<feature type="domain" description="RsdA/BaiN/AoA(So)-like insert" evidence="5">
    <location>
        <begin position="196"/>
        <end position="346"/>
    </location>
</feature>
<dbReference type="NCBIfam" id="TIGR03862">
    <property type="entry name" value="flavo_PP4765"/>
    <property type="match status" value="1"/>
</dbReference>
<gene>
    <name evidence="6" type="ORF">GCM10007924_27600</name>
</gene>
<evidence type="ECO:0000313" key="7">
    <source>
        <dbReference type="Proteomes" id="UP001161409"/>
    </source>
</evidence>
<reference evidence="6" key="1">
    <citation type="journal article" date="2014" name="Int. J. Syst. Evol. Microbiol.">
        <title>Complete genome of a new Firmicutes species belonging to the dominant human colonic microbiota ('Ruminococcus bicirculans') reveals two chromosomes and a selective capacity to utilize plant glucans.</title>
        <authorList>
            <consortium name="NISC Comparative Sequencing Program"/>
            <person name="Wegmann U."/>
            <person name="Louis P."/>
            <person name="Goesmann A."/>
            <person name="Henrissat B."/>
            <person name="Duncan S.H."/>
            <person name="Flint H.J."/>
        </authorList>
    </citation>
    <scope>NUCLEOTIDE SEQUENCE</scope>
    <source>
        <strain evidence="6">NBRC 103408</strain>
    </source>
</reference>
<sequence length="412" mass="45041">MTPKSSKIVIIGGGPVGLMAAQILSETPAFDVHLYEQKPSVGRKFLLAGRGGLNLTHSEDSTRFAARFGKDEALFKTLMERFSPADLRDWAQQLGVDTFVGSSGRIFPTEMKATGLVRAWTKKLTEQGVTFHLQHRFLSFSEDRTVTFEGPDGHPVEVQADALLFGLGGASYPHLGSRGDWTDEFERHGLEMAPFRPTNCGFHVLWSRFILDRFEGMPLKNIRLEHEGNTSRGDMVVARYGLEGGALYALARPLAETLDREGQATLNIDLRPDMDLPEVEQRLSQPRGKASLSSFLKKTLKLTPLEIALLQEFSGPPQSGAAALAERIKKIPAEISGIRPIERAISSAGGIAMNEVDSGMMLKSRPGIFIGGEMMDWEAPTGGYLLQGCFSMAVAAADGIRHWLDQTPATNG</sequence>
<dbReference type="SUPFAM" id="SSF51905">
    <property type="entry name" value="FAD/NAD(P)-binding domain"/>
    <property type="match status" value="1"/>
</dbReference>
<reference evidence="6" key="2">
    <citation type="submission" date="2023-01" db="EMBL/GenBank/DDBJ databases">
        <title>Draft genome sequence of Sneathiella chinensis strain NBRC 103408.</title>
        <authorList>
            <person name="Sun Q."/>
            <person name="Mori K."/>
        </authorList>
    </citation>
    <scope>NUCLEOTIDE SEQUENCE</scope>
    <source>
        <strain evidence="6">NBRC 103408</strain>
    </source>
</reference>
<dbReference type="NCBIfam" id="TIGR00275">
    <property type="entry name" value="aminoacetone oxidase family FAD-binding enzyme"/>
    <property type="match status" value="1"/>
</dbReference>
<feature type="domain" description="RsdA/BaiN/AoA(So)-like Rossmann fold-like" evidence="4">
    <location>
        <begin position="7"/>
        <end position="398"/>
    </location>
</feature>
<dbReference type="Gene3D" id="3.50.50.60">
    <property type="entry name" value="FAD/NAD(P)-binding domain"/>
    <property type="match status" value="1"/>
</dbReference>
<dbReference type="InterPro" id="IPR036188">
    <property type="entry name" value="FAD/NAD-bd_sf"/>
</dbReference>
<keyword evidence="7" id="KW-1185">Reference proteome</keyword>
<proteinExistence type="predicted"/>
<evidence type="ECO:0000256" key="2">
    <source>
        <dbReference type="ARBA" id="ARBA00022630"/>
    </source>
</evidence>
<dbReference type="InterPro" id="IPR023166">
    <property type="entry name" value="BaiN-like_dom_sf"/>
</dbReference>
<dbReference type="PANTHER" id="PTHR42887:SF1">
    <property type="entry name" value="BLR3961 PROTEIN"/>
    <property type="match status" value="1"/>
</dbReference>
<evidence type="ECO:0000256" key="3">
    <source>
        <dbReference type="ARBA" id="ARBA00022827"/>
    </source>
</evidence>
<keyword evidence="2" id="KW-0285">Flavoprotein</keyword>
<accession>A0ABQ5U8E2</accession>
<comment type="caution">
    <text evidence="6">The sequence shown here is derived from an EMBL/GenBank/DDBJ whole genome shotgun (WGS) entry which is preliminary data.</text>
</comment>
<organism evidence="6 7">
    <name type="scientific">Sneathiella chinensis</name>
    <dbReference type="NCBI Taxonomy" id="349750"/>
    <lineage>
        <taxon>Bacteria</taxon>
        <taxon>Pseudomonadati</taxon>
        <taxon>Pseudomonadota</taxon>
        <taxon>Alphaproteobacteria</taxon>
        <taxon>Sneathiellales</taxon>
        <taxon>Sneathiellaceae</taxon>
        <taxon>Sneathiella</taxon>
    </lineage>
</organism>
<dbReference type="RefSeq" id="WP_169561606.1">
    <property type="nucleotide sequence ID" value="NZ_BSNF01000008.1"/>
</dbReference>
<protein>
    <submittedName>
        <fullName evidence="6">NAD(FAD)-utilizing dehydrogenase</fullName>
    </submittedName>
</protein>
<dbReference type="Gene3D" id="1.10.8.260">
    <property type="entry name" value="HI0933 insert domain-like"/>
    <property type="match status" value="1"/>
</dbReference>
<dbReference type="Pfam" id="PF22780">
    <property type="entry name" value="HI0933_like_1st"/>
    <property type="match status" value="1"/>
</dbReference>
<evidence type="ECO:0000256" key="1">
    <source>
        <dbReference type="ARBA" id="ARBA00001974"/>
    </source>
</evidence>
<dbReference type="PANTHER" id="PTHR42887">
    <property type="entry name" value="OS12G0638800 PROTEIN"/>
    <property type="match status" value="1"/>
</dbReference>
<evidence type="ECO:0000259" key="4">
    <source>
        <dbReference type="Pfam" id="PF03486"/>
    </source>
</evidence>
<dbReference type="SUPFAM" id="SSF160996">
    <property type="entry name" value="HI0933 insert domain-like"/>
    <property type="match status" value="1"/>
</dbReference>
<comment type="cofactor">
    <cofactor evidence="1">
        <name>FAD</name>
        <dbReference type="ChEBI" id="CHEBI:57692"/>
    </cofactor>
</comment>
<dbReference type="Gene3D" id="2.40.30.10">
    <property type="entry name" value="Translation factors"/>
    <property type="match status" value="1"/>
</dbReference>
<dbReference type="Pfam" id="PF03486">
    <property type="entry name" value="HI0933_like"/>
    <property type="match status" value="1"/>
</dbReference>
<dbReference type="InterPro" id="IPR057661">
    <property type="entry name" value="RsdA/BaiN/AoA(So)_Rossmann"/>
</dbReference>